<dbReference type="InterPro" id="IPR011333">
    <property type="entry name" value="SKP1/BTB/POZ_sf"/>
</dbReference>
<reference evidence="2" key="1">
    <citation type="submission" date="2015-11" db="EMBL/GenBank/DDBJ databases">
        <title>De novo transcriptome assembly of four potential Pierce s Disease insect vectors from Arizona vineyards.</title>
        <authorList>
            <person name="Tassone E.E."/>
        </authorList>
    </citation>
    <scope>NUCLEOTIDE SEQUENCE</scope>
</reference>
<dbReference type="EMBL" id="GECU01006364">
    <property type="protein sequence ID" value="JAT01343.1"/>
    <property type="molecule type" value="Transcribed_RNA"/>
</dbReference>
<feature type="domain" description="BTB" evidence="1">
    <location>
        <begin position="119"/>
        <end position="186"/>
    </location>
</feature>
<dbReference type="GO" id="GO:0005829">
    <property type="term" value="C:cytosol"/>
    <property type="evidence" value="ECO:0007669"/>
    <property type="project" value="TreeGrafter"/>
</dbReference>
<dbReference type="Pfam" id="PF00651">
    <property type="entry name" value="BTB"/>
    <property type="match status" value="1"/>
</dbReference>
<organism evidence="2">
    <name type="scientific">Homalodisca liturata</name>
    <dbReference type="NCBI Taxonomy" id="320908"/>
    <lineage>
        <taxon>Eukaryota</taxon>
        <taxon>Metazoa</taxon>
        <taxon>Ecdysozoa</taxon>
        <taxon>Arthropoda</taxon>
        <taxon>Hexapoda</taxon>
        <taxon>Insecta</taxon>
        <taxon>Pterygota</taxon>
        <taxon>Neoptera</taxon>
        <taxon>Paraneoptera</taxon>
        <taxon>Hemiptera</taxon>
        <taxon>Auchenorrhyncha</taxon>
        <taxon>Membracoidea</taxon>
        <taxon>Cicadellidae</taxon>
        <taxon>Cicadellinae</taxon>
        <taxon>Proconiini</taxon>
        <taxon>Homalodisca</taxon>
    </lineage>
</organism>
<dbReference type="PANTHER" id="PTHR45774">
    <property type="entry name" value="BTB/POZ DOMAIN-CONTAINING"/>
    <property type="match status" value="1"/>
</dbReference>
<gene>
    <name evidence="2" type="ORF">g.25939</name>
</gene>
<dbReference type="InterPro" id="IPR000210">
    <property type="entry name" value="BTB/POZ_dom"/>
</dbReference>
<evidence type="ECO:0000313" key="2">
    <source>
        <dbReference type="EMBL" id="JAT01343.1"/>
    </source>
</evidence>
<dbReference type="PROSITE" id="PS50097">
    <property type="entry name" value="BTB"/>
    <property type="match status" value="1"/>
</dbReference>
<dbReference type="PANTHER" id="PTHR45774:SF4">
    <property type="entry name" value="AXUNDEAD, ISOFORM F"/>
    <property type="match status" value="1"/>
</dbReference>
<dbReference type="Gene3D" id="1.25.40.420">
    <property type="match status" value="1"/>
</dbReference>
<dbReference type="InterPro" id="IPR011705">
    <property type="entry name" value="BACK"/>
</dbReference>
<name>A0A1B6JQJ0_9HEMI</name>
<dbReference type="GO" id="GO:0022008">
    <property type="term" value="P:neurogenesis"/>
    <property type="evidence" value="ECO:0007669"/>
    <property type="project" value="TreeGrafter"/>
</dbReference>
<dbReference type="SMART" id="SM00875">
    <property type="entry name" value="BACK"/>
    <property type="match status" value="1"/>
</dbReference>
<dbReference type="SMART" id="SM00225">
    <property type="entry name" value="BTB"/>
    <property type="match status" value="1"/>
</dbReference>
<sequence>MLNHMYGGKLPHLHPEMASRLAAAAHLYRVHSLSKQLTKLKEPIPEEDVLPTVVYEANTPCFELDPTVTKVNQKKKQINYIKIINQPENMSVSKSTQIKGEKTAYIDPATFIMNHKTYHDLVFVVGKNEADIEKISAVKCYLVSQSSVFRELLNDSEHEVRVRDISPEIFKLMLIHMYGGKLPPMKQETLAQLALAACFYNIQPLVVKASIKIQPKSPEDVFPALMCVANVSCPNLEPHVLKIIQQKTTEVLSSDEFLSLDVKCLEYIFRQEKLSATELELWKALVRWTEKKAIEEPEKTRRQHIQTILPYVRLNSFTPVEIGKEVASTRILTAEEGMKLLTAVTSNQPWELFGICSIQEKREKFDSTQENGSSDDVGNDTNVKTSHLFDIANLTTLNIVESNTVSNLTVHTLEKEIEIVSFRFESNPIEILGGHPVYSLKCAVTVSKIQSGFCKETFIVEIGGMIIGSSDIDFPVKLRNGQPLILEAKSIYNFAFEYTAPHPAYTLPSPNTSLDNEQISVKFNTLTHVKAFNYQV</sequence>
<dbReference type="SUPFAM" id="SSF54695">
    <property type="entry name" value="POZ domain"/>
    <property type="match status" value="1"/>
</dbReference>
<proteinExistence type="predicted"/>
<evidence type="ECO:0000259" key="1">
    <source>
        <dbReference type="PROSITE" id="PS50097"/>
    </source>
</evidence>
<dbReference type="AlphaFoldDB" id="A0A1B6JQJ0"/>
<dbReference type="CDD" id="cd18186">
    <property type="entry name" value="BTB_POZ_ZBTB_KLHL-like"/>
    <property type="match status" value="1"/>
</dbReference>
<protein>
    <recommendedName>
        <fullName evidence="1">BTB domain-containing protein</fullName>
    </recommendedName>
</protein>
<dbReference type="Gene3D" id="3.30.710.10">
    <property type="entry name" value="Potassium Channel Kv1.1, Chain A"/>
    <property type="match status" value="1"/>
</dbReference>
<accession>A0A1B6JQJ0</accession>
<dbReference type="Pfam" id="PF07707">
    <property type="entry name" value="BACK"/>
    <property type="match status" value="1"/>
</dbReference>